<accession>A0A9P5F491</accession>
<gene>
    <name evidence="1" type="ORF">CGCSCA2_v001697</name>
</gene>
<dbReference type="AlphaFoldDB" id="A0A9P5F491"/>
<organism evidence="1 2">
    <name type="scientific">Colletotrichum siamense</name>
    <name type="common">Anthracnose fungus</name>
    <dbReference type="NCBI Taxonomy" id="690259"/>
    <lineage>
        <taxon>Eukaryota</taxon>
        <taxon>Fungi</taxon>
        <taxon>Dikarya</taxon>
        <taxon>Ascomycota</taxon>
        <taxon>Pezizomycotina</taxon>
        <taxon>Sordariomycetes</taxon>
        <taxon>Hypocreomycetidae</taxon>
        <taxon>Glomerellales</taxon>
        <taxon>Glomerellaceae</taxon>
        <taxon>Colletotrichum</taxon>
        <taxon>Colletotrichum gloeosporioides species complex</taxon>
    </lineage>
</organism>
<proteinExistence type="predicted"/>
<evidence type="ECO:0000313" key="2">
    <source>
        <dbReference type="Proteomes" id="UP000711996"/>
    </source>
</evidence>
<dbReference type="OrthoDB" id="10287974at2759"/>
<dbReference type="Proteomes" id="UP000711996">
    <property type="component" value="Unassembled WGS sequence"/>
</dbReference>
<reference evidence="1" key="1">
    <citation type="submission" date="2019-06" db="EMBL/GenBank/DDBJ databases">
        <authorList>
            <person name="Gan P."/>
            <person name="Shirasu K."/>
        </authorList>
    </citation>
    <scope>NUCLEOTIDE SEQUENCE [LARGE SCALE GENOMIC DNA]</scope>
    <source>
        <strain evidence="1">CAD2</strain>
    </source>
</reference>
<dbReference type="EMBL" id="QPMT01000003">
    <property type="protein sequence ID" value="KAF4865488.1"/>
    <property type="molecule type" value="Genomic_DNA"/>
</dbReference>
<evidence type="ECO:0000313" key="1">
    <source>
        <dbReference type="EMBL" id="KAF4865488.1"/>
    </source>
</evidence>
<sequence length="77" mass="8881">MFKPGRETRLKSRIWQMSDDGGGGAIFVACVADRDERWHSRRGMVTAAWVHPICDRFRTAKRWSPTRGNYFPLNGGR</sequence>
<name>A0A9P5F491_COLSI</name>
<keyword evidence="2" id="KW-1185">Reference proteome</keyword>
<comment type="caution">
    <text evidence="1">The sequence shown here is derived from an EMBL/GenBank/DDBJ whole genome shotgun (WGS) entry which is preliminary data.</text>
</comment>
<protein>
    <submittedName>
        <fullName evidence="1">Uncharacterized protein</fullName>
    </submittedName>
</protein>